<protein>
    <submittedName>
        <fullName evidence="1">Uncharacterized protein</fullName>
    </submittedName>
</protein>
<dbReference type="AlphaFoldDB" id="A0A392UTG4"/>
<proteinExistence type="predicted"/>
<sequence length="55" mass="6224">MFRRVIVNENGGEDVGRDCGVNPLQDHCVKSLPKSEIVGFGLLICGFLFFIRRRD</sequence>
<dbReference type="EMBL" id="LXQA010893654">
    <property type="protein sequence ID" value="MCI75904.1"/>
    <property type="molecule type" value="Genomic_DNA"/>
</dbReference>
<feature type="non-terminal residue" evidence="1">
    <location>
        <position position="55"/>
    </location>
</feature>
<organism evidence="1 2">
    <name type="scientific">Trifolium medium</name>
    <dbReference type="NCBI Taxonomy" id="97028"/>
    <lineage>
        <taxon>Eukaryota</taxon>
        <taxon>Viridiplantae</taxon>
        <taxon>Streptophyta</taxon>
        <taxon>Embryophyta</taxon>
        <taxon>Tracheophyta</taxon>
        <taxon>Spermatophyta</taxon>
        <taxon>Magnoliopsida</taxon>
        <taxon>eudicotyledons</taxon>
        <taxon>Gunneridae</taxon>
        <taxon>Pentapetalae</taxon>
        <taxon>rosids</taxon>
        <taxon>fabids</taxon>
        <taxon>Fabales</taxon>
        <taxon>Fabaceae</taxon>
        <taxon>Papilionoideae</taxon>
        <taxon>50 kb inversion clade</taxon>
        <taxon>NPAAA clade</taxon>
        <taxon>Hologalegina</taxon>
        <taxon>IRL clade</taxon>
        <taxon>Trifolieae</taxon>
        <taxon>Trifolium</taxon>
    </lineage>
</organism>
<comment type="caution">
    <text evidence="1">The sequence shown here is derived from an EMBL/GenBank/DDBJ whole genome shotgun (WGS) entry which is preliminary data.</text>
</comment>
<accession>A0A392UTG4</accession>
<reference evidence="1 2" key="1">
    <citation type="journal article" date="2018" name="Front. Plant Sci.">
        <title>Red Clover (Trifolium pratense) and Zigzag Clover (T. medium) - A Picture of Genomic Similarities and Differences.</title>
        <authorList>
            <person name="Dluhosova J."/>
            <person name="Istvanek J."/>
            <person name="Nedelnik J."/>
            <person name="Repkova J."/>
        </authorList>
    </citation>
    <scope>NUCLEOTIDE SEQUENCE [LARGE SCALE GENOMIC DNA]</scope>
    <source>
        <strain evidence="2">cv. 10/8</strain>
        <tissue evidence="1">Leaf</tissue>
    </source>
</reference>
<keyword evidence="2" id="KW-1185">Reference proteome</keyword>
<evidence type="ECO:0000313" key="1">
    <source>
        <dbReference type="EMBL" id="MCI75904.1"/>
    </source>
</evidence>
<evidence type="ECO:0000313" key="2">
    <source>
        <dbReference type="Proteomes" id="UP000265520"/>
    </source>
</evidence>
<name>A0A392UTG4_9FABA</name>
<dbReference type="Proteomes" id="UP000265520">
    <property type="component" value="Unassembled WGS sequence"/>
</dbReference>